<evidence type="ECO:0000313" key="3">
    <source>
        <dbReference type="Proteomes" id="UP000009183"/>
    </source>
</evidence>
<proteinExistence type="predicted"/>
<protein>
    <submittedName>
        <fullName evidence="2">Uncharacterized protein</fullName>
    </submittedName>
</protein>
<gene>
    <name evidence="2" type="ordered locus">VIT_06s0004g04210</name>
</gene>
<dbReference type="InParanoid" id="D7SKK5"/>
<organism evidence="2 3">
    <name type="scientific">Vitis vinifera</name>
    <name type="common">Grape</name>
    <dbReference type="NCBI Taxonomy" id="29760"/>
    <lineage>
        <taxon>Eukaryota</taxon>
        <taxon>Viridiplantae</taxon>
        <taxon>Streptophyta</taxon>
        <taxon>Embryophyta</taxon>
        <taxon>Tracheophyta</taxon>
        <taxon>Spermatophyta</taxon>
        <taxon>Magnoliopsida</taxon>
        <taxon>eudicotyledons</taxon>
        <taxon>Gunneridae</taxon>
        <taxon>Pentapetalae</taxon>
        <taxon>rosids</taxon>
        <taxon>Vitales</taxon>
        <taxon>Vitaceae</taxon>
        <taxon>Viteae</taxon>
        <taxon>Vitis</taxon>
    </lineage>
</organism>
<sequence>MLQAYAWKILSHQSPLFPSKPAHPPFPHSLCSPPRFQVLHSLYPALMGPAAGDAEIDGHDKGDSFDFRPGPLKK</sequence>
<feature type="compositionally biased region" description="Basic and acidic residues" evidence="1">
    <location>
        <begin position="56"/>
        <end position="66"/>
    </location>
</feature>
<evidence type="ECO:0000313" key="2">
    <source>
        <dbReference type="EMBL" id="CBI16183.3"/>
    </source>
</evidence>
<accession>D7SKK5</accession>
<dbReference type="Proteomes" id="UP000009183">
    <property type="component" value="Chromosome 6"/>
</dbReference>
<name>D7SKK5_VITVI</name>
<keyword evidence="3" id="KW-1185">Reference proteome</keyword>
<feature type="region of interest" description="Disordered" evidence="1">
    <location>
        <begin position="52"/>
        <end position="74"/>
    </location>
</feature>
<dbReference type="PaxDb" id="29760-VIT_06s0004g04210.t01"/>
<dbReference type="EMBL" id="FN594951">
    <property type="protein sequence ID" value="CBI16183.3"/>
    <property type="molecule type" value="Genomic_DNA"/>
</dbReference>
<reference evidence="3" key="1">
    <citation type="journal article" date="2007" name="Nature">
        <title>The grapevine genome sequence suggests ancestral hexaploidization in major angiosperm phyla.</title>
        <authorList>
            <consortium name="The French-Italian Public Consortium for Grapevine Genome Characterization."/>
            <person name="Jaillon O."/>
            <person name="Aury J.-M."/>
            <person name="Noel B."/>
            <person name="Policriti A."/>
            <person name="Clepet C."/>
            <person name="Casagrande A."/>
            <person name="Choisne N."/>
            <person name="Aubourg S."/>
            <person name="Vitulo N."/>
            <person name="Jubin C."/>
            <person name="Vezzi A."/>
            <person name="Legeai F."/>
            <person name="Hugueney P."/>
            <person name="Dasilva C."/>
            <person name="Horner D."/>
            <person name="Mica E."/>
            <person name="Jublot D."/>
            <person name="Poulain J."/>
            <person name="Bruyere C."/>
            <person name="Billault A."/>
            <person name="Segurens B."/>
            <person name="Gouyvenoux M."/>
            <person name="Ugarte E."/>
            <person name="Cattonaro F."/>
            <person name="Anthouard V."/>
            <person name="Vico V."/>
            <person name="Del Fabbro C."/>
            <person name="Alaux M."/>
            <person name="Di Gaspero G."/>
            <person name="Dumas V."/>
            <person name="Felice N."/>
            <person name="Paillard S."/>
            <person name="Juman I."/>
            <person name="Moroldo M."/>
            <person name="Scalabrin S."/>
            <person name="Canaguier A."/>
            <person name="Le Clainche I."/>
            <person name="Malacrida G."/>
            <person name="Durand E."/>
            <person name="Pesole G."/>
            <person name="Laucou V."/>
            <person name="Chatelet P."/>
            <person name="Merdinoglu D."/>
            <person name="Delledonne M."/>
            <person name="Pezzotti M."/>
            <person name="Lecharny A."/>
            <person name="Scarpelli C."/>
            <person name="Artiguenave F."/>
            <person name="Pe M.E."/>
            <person name="Valle G."/>
            <person name="Morgante M."/>
            <person name="Caboche M."/>
            <person name="Adam-Blondon A.-F."/>
            <person name="Weissenbach J."/>
            <person name="Quetier F."/>
            <person name="Wincker P."/>
        </authorList>
    </citation>
    <scope>NUCLEOTIDE SEQUENCE [LARGE SCALE GENOMIC DNA]</scope>
    <source>
        <strain evidence="3">cv. Pinot noir / PN40024</strain>
    </source>
</reference>
<evidence type="ECO:0000256" key="1">
    <source>
        <dbReference type="SAM" id="MobiDB-lite"/>
    </source>
</evidence>
<dbReference type="AlphaFoldDB" id="D7SKK5"/>
<dbReference type="HOGENOM" id="CLU_2692856_0_0_1"/>